<dbReference type="RefSeq" id="WP_146800660.1">
    <property type="nucleotide sequence ID" value="NZ_BJUK01000001.1"/>
</dbReference>
<gene>
    <name evidence="2" type="ORF">HPA02_00390</name>
    <name evidence="3" type="ORF">I7V36_04585</name>
</gene>
<dbReference type="OrthoDB" id="6172708at2"/>
<evidence type="ECO:0000259" key="1">
    <source>
        <dbReference type="Pfam" id="PF13744"/>
    </source>
</evidence>
<reference evidence="2 4" key="1">
    <citation type="submission" date="2019-07" db="EMBL/GenBank/DDBJ databases">
        <title>Whole genome shotgun sequence of Halomonas pacifica NBRC 102220.</title>
        <authorList>
            <person name="Hosoyama A."/>
            <person name="Uohara A."/>
            <person name="Ohji S."/>
            <person name="Ichikawa N."/>
        </authorList>
    </citation>
    <scope>NUCLEOTIDE SEQUENCE [LARGE SCALE GENOMIC DNA]</scope>
    <source>
        <strain evidence="2 4">NBRC 102220</strain>
    </source>
</reference>
<organism evidence="2 4">
    <name type="scientific">Bisbaumannia pacifica</name>
    <dbReference type="NCBI Taxonomy" id="77098"/>
    <lineage>
        <taxon>Bacteria</taxon>
        <taxon>Pseudomonadati</taxon>
        <taxon>Pseudomonadota</taxon>
        <taxon>Gammaproteobacteria</taxon>
        <taxon>Oceanospirillales</taxon>
        <taxon>Halomonadaceae</taxon>
        <taxon>Bisbaumannia</taxon>
    </lineage>
</organism>
<evidence type="ECO:0000313" key="3">
    <source>
        <dbReference type="EMBL" id="MBH8579367.1"/>
    </source>
</evidence>
<dbReference type="Proteomes" id="UP000651738">
    <property type="component" value="Unassembled WGS sequence"/>
</dbReference>
<accession>A0A510X2V9</accession>
<dbReference type="EMBL" id="JAEDAF010000003">
    <property type="protein sequence ID" value="MBH8579367.1"/>
    <property type="molecule type" value="Genomic_DNA"/>
</dbReference>
<dbReference type="SUPFAM" id="SSF47413">
    <property type="entry name" value="lambda repressor-like DNA-binding domains"/>
    <property type="match status" value="1"/>
</dbReference>
<comment type="caution">
    <text evidence="2">The sequence shown here is derived from an EMBL/GenBank/DDBJ whole genome shotgun (WGS) entry which is preliminary data.</text>
</comment>
<dbReference type="InterPro" id="IPR039554">
    <property type="entry name" value="HigA2-like_HTH"/>
</dbReference>
<dbReference type="GO" id="GO:0003677">
    <property type="term" value="F:DNA binding"/>
    <property type="evidence" value="ECO:0007669"/>
    <property type="project" value="InterPro"/>
</dbReference>
<reference evidence="3 5" key="2">
    <citation type="submission" date="2020-12" db="EMBL/GenBank/DDBJ databases">
        <title>Draft genome sequence of Halomonas pacifica strain CARE-V15.</title>
        <authorList>
            <person name="Vignesh N."/>
            <person name="Thabitha A."/>
            <person name="Saravanan R."/>
            <person name="Manigandan V."/>
        </authorList>
    </citation>
    <scope>NUCLEOTIDE SEQUENCE [LARGE SCALE GENOMIC DNA]</scope>
    <source>
        <strain evidence="3 5">CARE-V15</strain>
    </source>
</reference>
<dbReference type="Pfam" id="PF13744">
    <property type="entry name" value="HTH_37"/>
    <property type="match status" value="1"/>
</dbReference>
<dbReference type="InterPro" id="IPR010982">
    <property type="entry name" value="Lambda_DNA-bd_dom_sf"/>
</dbReference>
<keyword evidence="4" id="KW-1185">Reference proteome</keyword>
<protein>
    <submittedName>
        <fullName evidence="3">XRE family transcriptional regulator</fullName>
    </submittedName>
</protein>
<evidence type="ECO:0000313" key="2">
    <source>
        <dbReference type="EMBL" id="GEK45756.1"/>
    </source>
</evidence>
<evidence type="ECO:0000313" key="5">
    <source>
        <dbReference type="Proteomes" id="UP000651738"/>
    </source>
</evidence>
<evidence type="ECO:0000313" key="4">
    <source>
        <dbReference type="Proteomes" id="UP000321275"/>
    </source>
</evidence>
<dbReference type="Gene3D" id="1.10.260.40">
    <property type="entry name" value="lambda repressor-like DNA-binding domains"/>
    <property type="match status" value="1"/>
</dbReference>
<dbReference type="Proteomes" id="UP000321275">
    <property type="component" value="Unassembled WGS sequence"/>
</dbReference>
<sequence length="89" mass="9993">MSTARLSSGWDALDSASTAPNLDVRELEKRSRLMRILTRRIALSDLPNREIAHRVGMPPQRLSDLLAGKVELFGVEELESLRDSLDPDH</sequence>
<proteinExistence type="predicted"/>
<name>A0A510X2V9_9GAMM</name>
<dbReference type="EMBL" id="BJUK01000001">
    <property type="protein sequence ID" value="GEK45756.1"/>
    <property type="molecule type" value="Genomic_DNA"/>
</dbReference>
<dbReference type="AlphaFoldDB" id="A0A510X2V9"/>
<feature type="domain" description="HigA2-like helix-turn-helix" evidence="1">
    <location>
        <begin position="24"/>
        <end position="82"/>
    </location>
</feature>